<dbReference type="NCBIfam" id="NF041278">
    <property type="entry name" value="CmcJ_NvfI_EfuI"/>
    <property type="match status" value="1"/>
</dbReference>
<name>A0AA38X154_9EURO</name>
<dbReference type="PANTHER" id="PTHR34598">
    <property type="entry name" value="BLL6449 PROTEIN"/>
    <property type="match status" value="1"/>
</dbReference>
<dbReference type="GO" id="GO:0016491">
    <property type="term" value="F:oxidoreductase activity"/>
    <property type="evidence" value="ECO:0007669"/>
    <property type="project" value="InterPro"/>
</dbReference>
<keyword evidence="3" id="KW-1185">Reference proteome</keyword>
<dbReference type="PANTHER" id="PTHR34598:SF3">
    <property type="entry name" value="OXIDOREDUCTASE AN1597"/>
    <property type="match status" value="1"/>
</dbReference>
<organism evidence="2 3">
    <name type="scientific">Cladophialophora chaetospira</name>
    <dbReference type="NCBI Taxonomy" id="386627"/>
    <lineage>
        <taxon>Eukaryota</taxon>
        <taxon>Fungi</taxon>
        <taxon>Dikarya</taxon>
        <taxon>Ascomycota</taxon>
        <taxon>Pezizomycotina</taxon>
        <taxon>Eurotiomycetes</taxon>
        <taxon>Chaetothyriomycetidae</taxon>
        <taxon>Chaetothyriales</taxon>
        <taxon>Herpotrichiellaceae</taxon>
        <taxon>Cladophialophora</taxon>
    </lineage>
</organism>
<reference evidence="2" key="1">
    <citation type="submission" date="2022-10" db="EMBL/GenBank/DDBJ databases">
        <title>Culturing micro-colonial fungi from biological soil crusts in the Mojave desert and describing Neophaeococcomyces mojavensis, and introducing the new genera and species Taxawa tesnikishii.</title>
        <authorList>
            <person name="Kurbessoian T."/>
            <person name="Stajich J.E."/>
        </authorList>
    </citation>
    <scope>NUCLEOTIDE SEQUENCE</scope>
    <source>
        <strain evidence="2">TK_41</strain>
    </source>
</reference>
<comment type="caution">
    <text evidence="2">The sequence shown here is derived from an EMBL/GenBank/DDBJ whole genome shotgun (WGS) entry which is preliminary data.</text>
</comment>
<accession>A0AA38X154</accession>
<sequence length="305" mass="35316">MSSAGDHDVCLNFMKWHEGLALERPYQLVSEDLPDLYGIPRQNFEIAPSAEPLKIRNIRRIYRDDFTAPFDLDRNGFKYVRWEFDDVDFLVEEDVESRYKPAVEKLLRENVAGCDEVCFFQWRLRENRRAPTTDKLGNIHIPTELLVPAHFVHLDQTLKTAIEYAEEYMPPESSSRWPLGQGRLRIFNVWKPLDNPVYDCPLAVCDGSSINRASDLIVCDNVTKARVGELILPLYNPRAEWWYLSEQTPNEVVIMKIVDSAQDEDEIRASCCPHTAFDVPGFDPNSPPRRSIEMRALVFTRPKRA</sequence>
<dbReference type="Proteomes" id="UP001172673">
    <property type="component" value="Unassembled WGS sequence"/>
</dbReference>
<gene>
    <name evidence="2" type="ORF">H2200_010280</name>
</gene>
<protein>
    <recommendedName>
        <fullName evidence="4">Methyltransferase</fullName>
    </recommendedName>
</protein>
<proteinExistence type="inferred from homology"/>
<evidence type="ECO:0000256" key="1">
    <source>
        <dbReference type="ARBA" id="ARBA00023604"/>
    </source>
</evidence>
<dbReference type="EMBL" id="JAPDRK010000017">
    <property type="protein sequence ID" value="KAJ9604891.1"/>
    <property type="molecule type" value="Genomic_DNA"/>
</dbReference>
<comment type="similarity">
    <text evidence="1">Belongs to the asaB hydroxylase/desaturase family.</text>
</comment>
<dbReference type="AlphaFoldDB" id="A0AA38X154"/>
<dbReference type="InterPro" id="IPR044053">
    <property type="entry name" value="AsaB-like"/>
</dbReference>
<evidence type="ECO:0000313" key="3">
    <source>
        <dbReference type="Proteomes" id="UP001172673"/>
    </source>
</evidence>
<evidence type="ECO:0000313" key="2">
    <source>
        <dbReference type="EMBL" id="KAJ9604891.1"/>
    </source>
</evidence>
<evidence type="ECO:0008006" key="4">
    <source>
        <dbReference type="Google" id="ProtNLM"/>
    </source>
</evidence>